<organism evidence="1 2">
    <name type="scientific">Petrolisthes manimaculis</name>
    <dbReference type="NCBI Taxonomy" id="1843537"/>
    <lineage>
        <taxon>Eukaryota</taxon>
        <taxon>Metazoa</taxon>
        <taxon>Ecdysozoa</taxon>
        <taxon>Arthropoda</taxon>
        <taxon>Crustacea</taxon>
        <taxon>Multicrustacea</taxon>
        <taxon>Malacostraca</taxon>
        <taxon>Eumalacostraca</taxon>
        <taxon>Eucarida</taxon>
        <taxon>Decapoda</taxon>
        <taxon>Pleocyemata</taxon>
        <taxon>Anomura</taxon>
        <taxon>Galatheoidea</taxon>
        <taxon>Porcellanidae</taxon>
        <taxon>Petrolisthes</taxon>
    </lineage>
</organism>
<comment type="caution">
    <text evidence="1">The sequence shown here is derived from an EMBL/GenBank/DDBJ whole genome shotgun (WGS) entry which is preliminary data.</text>
</comment>
<dbReference type="EMBL" id="JAWZYT010000055">
    <property type="protein sequence ID" value="KAK4328823.1"/>
    <property type="molecule type" value="Genomic_DNA"/>
</dbReference>
<proteinExistence type="predicted"/>
<evidence type="ECO:0000313" key="2">
    <source>
        <dbReference type="Proteomes" id="UP001292094"/>
    </source>
</evidence>
<keyword evidence="2" id="KW-1185">Reference proteome</keyword>
<accession>A0AAE1QLS1</accession>
<reference evidence="1" key="1">
    <citation type="submission" date="2023-11" db="EMBL/GenBank/DDBJ databases">
        <title>Genome assemblies of two species of porcelain crab, Petrolisthes cinctipes and Petrolisthes manimaculis (Anomura: Porcellanidae).</title>
        <authorList>
            <person name="Angst P."/>
        </authorList>
    </citation>
    <scope>NUCLEOTIDE SEQUENCE</scope>
    <source>
        <strain evidence="1">PB745_02</strain>
        <tissue evidence="1">Gill</tissue>
    </source>
</reference>
<dbReference type="Proteomes" id="UP001292094">
    <property type="component" value="Unassembled WGS sequence"/>
</dbReference>
<gene>
    <name evidence="1" type="ORF">Pmani_000797</name>
</gene>
<name>A0AAE1QLS1_9EUCA</name>
<protein>
    <submittedName>
        <fullName evidence="1">Uncharacterized protein</fullName>
    </submittedName>
</protein>
<evidence type="ECO:0000313" key="1">
    <source>
        <dbReference type="EMBL" id="KAK4328823.1"/>
    </source>
</evidence>
<sequence>MEKELKEGGKDEKKRREAVVIEKELKEGSMTVFAGPIFQASSFVRKKSPLSEVEVLLSQAGRKHYSNTNTIALPILIRLYDIRYFNTPVIPSQKFPSSSPSLNYYSLTNLNHQHFYSPIPHHEPTRLMKQGRVGNRIRSCNDPADVCIHLIQDVPLPSSPSSPPAECCGGWSVSSAKYEASECLEKIPHIWQHWSSTATNPTPN</sequence>
<dbReference type="AlphaFoldDB" id="A0AAE1QLS1"/>